<keyword evidence="2" id="KW-1185">Reference proteome</keyword>
<evidence type="ECO:0000313" key="1">
    <source>
        <dbReference type="EMBL" id="KAH7158127.1"/>
    </source>
</evidence>
<comment type="caution">
    <text evidence="1">The sequence shown here is derived from an EMBL/GenBank/DDBJ whole genome shotgun (WGS) entry which is preliminary data.</text>
</comment>
<dbReference type="EMBL" id="JAGMUU010000003">
    <property type="protein sequence ID" value="KAH7158127.1"/>
    <property type="molecule type" value="Genomic_DNA"/>
</dbReference>
<organism evidence="1 2">
    <name type="scientific">Dactylonectria estremocensis</name>
    <dbReference type="NCBI Taxonomy" id="1079267"/>
    <lineage>
        <taxon>Eukaryota</taxon>
        <taxon>Fungi</taxon>
        <taxon>Dikarya</taxon>
        <taxon>Ascomycota</taxon>
        <taxon>Pezizomycotina</taxon>
        <taxon>Sordariomycetes</taxon>
        <taxon>Hypocreomycetidae</taxon>
        <taxon>Hypocreales</taxon>
        <taxon>Nectriaceae</taxon>
        <taxon>Dactylonectria</taxon>
    </lineage>
</organism>
<dbReference type="AlphaFoldDB" id="A0A9P9FCP1"/>
<gene>
    <name evidence="1" type="ORF">B0J13DRAFT_520834</name>
</gene>
<proteinExistence type="predicted"/>
<accession>A0A9P9FCP1</accession>
<evidence type="ECO:0000313" key="2">
    <source>
        <dbReference type="Proteomes" id="UP000717696"/>
    </source>
</evidence>
<dbReference type="Proteomes" id="UP000717696">
    <property type="component" value="Unassembled WGS sequence"/>
</dbReference>
<protein>
    <submittedName>
        <fullName evidence="1">Uncharacterized protein</fullName>
    </submittedName>
</protein>
<name>A0A9P9FCP1_9HYPO</name>
<reference evidence="1" key="1">
    <citation type="journal article" date="2021" name="Nat. Commun.">
        <title>Genetic determinants of endophytism in the Arabidopsis root mycobiome.</title>
        <authorList>
            <person name="Mesny F."/>
            <person name="Miyauchi S."/>
            <person name="Thiergart T."/>
            <person name="Pickel B."/>
            <person name="Atanasova L."/>
            <person name="Karlsson M."/>
            <person name="Huettel B."/>
            <person name="Barry K.W."/>
            <person name="Haridas S."/>
            <person name="Chen C."/>
            <person name="Bauer D."/>
            <person name="Andreopoulos W."/>
            <person name="Pangilinan J."/>
            <person name="LaButti K."/>
            <person name="Riley R."/>
            <person name="Lipzen A."/>
            <person name="Clum A."/>
            <person name="Drula E."/>
            <person name="Henrissat B."/>
            <person name="Kohler A."/>
            <person name="Grigoriev I.V."/>
            <person name="Martin F.M."/>
            <person name="Hacquard S."/>
        </authorList>
    </citation>
    <scope>NUCLEOTIDE SEQUENCE</scope>
    <source>
        <strain evidence="1">MPI-CAGE-AT-0021</strain>
    </source>
</reference>
<sequence>MVHNFGVQDVHLIRSSRPGYVPGCNPRNGQESFLTVRMNATSDRHVAMQGGMVASGSPMLDDGKADDVGGQGGRRAIADDCICMFVRSTTSCNWIRPPTLHAAALGRCQLRLPPRIKDTYLAVVDGRSGVDAGGKRHASELAARVRDFEDAAWWFAKGAFFTQSRESQISKWDEAGGLLCSCGMDSTHGCPSSASAQALRADGGRDHRACQ</sequence>